<dbReference type="Proteomes" id="UP000232587">
    <property type="component" value="Unassembled WGS sequence"/>
</dbReference>
<accession>A0A2N0H308</accession>
<dbReference type="AlphaFoldDB" id="A0A2N0H308"/>
<evidence type="ECO:0000313" key="1">
    <source>
        <dbReference type="EMBL" id="PKB13324.1"/>
    </source>
</evidence>
<name>A0A2N0H308_9SPHN</name>
<reference evidence="1 2" key="1">
    <citation type="submission" date="2017-11" db="EMBL/GenBank/DDBJ databases">
        <title>Genomic Encyclopedia of Type Strains, Phase III (KMG-III): the genomes of soil and plant-associated and newly described type strains.</title>
        <authorList>
            <person name="Whitman W."/>
        </authorList>
    </citation>
    <scope>NUCLEOTIDE SEQUENCE [LARGE SCALE GENOMIC DNA]</scope>
    <source>
        <strain evidence="1 2">CGMCC 1.12274</strain>
    </source>
</reference>
<gene>
    <name evidence="1" type="ORF">B0I00_3362</name>
</gene>
<comment type="caution">
    <text evidence="1">The sequence shown here is derived from an EMBL/GenBank/DDBJ whole genome shotgun (WGS) entry which is preliminary data.</text>
</comment>
<organism evidence="1 2">
    <name type="scientific">Novosphingobium kunmingense</name>
    <dbReference type="NCBI Taxonomy" id="1211806"/>
    <lineage>
        <taxon>Bacteria</taxon>
        <taxon>Pseudomonadati</taxon>
        <taxon>Pseudomonadota</taxon>
        <taxon>Alphaproteobacteria</taxon>
        <taxon>Sphingomonadales</taxon>
        <taxon>Sphingomonadaceae</taxon>
        <taxon>Novosphingobium</taxon>
    </lineage>
</organism>
<sequence>MSLVDLVAKWRKSVVLPNWHAPCSYVNKHSFREDIMFTKTFSTATKLDKAIVLSVGAMLSFNLFVLTQQQAAPALAATPVAAATAQA</sequence>
<evidence type="ECO:0000313" key="2">
    <source>
        <dbReference type="Proteomes" id="UP000232587"/>
    </source>
</evidence>
<protein>
    <submittedName>
        <fullName evidence="1">Uncharacterized protein</fullName>
    </submittedName>
</protein>
<dbReference type="EMBL" id="PHUF01000008">
    <property type="protein sequence ID" value="PKB13324.1"/>
    <property type="molecule type" value="Genomic_DNA"/>
</dbReference>
<keyword evidence="2" id="KW-1185">Reference proteome</keyword>
<proteinExistence type="predicted"/>